<dbReference type="PANTHER" id="PTHR33989:SF11">
    <property type="entry name" value="LICHENAN PERMEASE IIC COMPONENT"/>
    <property type="match status" value="1"/>
</dbReference>
<evidence type="ECO:0000256" key="2">
    <source>
        <dbReference type="ARBA" id="ARBA00022448"/>
    </source>
</evidence>
<evidence type="ECO:0000256" key="7">
    <source>
        <dbReference type="ARBA" id="ARBA00023136"/>
    </source>
</evidence>
<reference evidence="10 11" key="1">
    <citation type="submission" date="2016-11" db="EMBL/GenBank/DDBJ databases">
        <authorList>
            <person name="Jaros S."/>
            <person name="Januszkiewicz K."/>
            <person name="Wedrychowicz H."/>
        </authorList>
    </citation>
    <scope>NUCLEOTIDE SEQUENCE [LARGE SCALE GENOMIC DNA]</scope>
    <source>
        <strain evidence="10 11">DSM 44666</strain>
    </source>
</reference>
<accession>A0A1M4VKG5</accession>
<evidence type="ECO:0000256" key="4">
    <source>
        <dbReference type="ARBA" id="ARBA00022597"/>
    </source>
</evidence>
<evidence type="ECO:0000256" key="1">
    <source>
        <dbReference type="ARBA" id="ARBA00004651"/>
    </source>
</evidence>
<keyword evidence="2" id="KW-0813">Transport</keyword>
<keyword evidence="7 8" id="KW-0472">Membrane</keyword>
<comment type="subcellular location">
    <subcellularLocation>
        <location evidence="1">Cell membrane</location>
        <topology evidence="1">Multi-pass membrane protein</topology>
    </subcellularLocation>
</comment>
<evidence type="ECO:0000313" key="10">
    <source>
        <dbReference type="EMBL" id="SHE69405.1"/>
    </source>
</evidence>
<evidence type="ECO:0000313" key="11">
    <source>
        <dbReference type="Proteomes" id="UP000184476"/>
    </source>
</evidence>
<keyword evidence="5 8" id="KW-0812">Transmembrane</keyword>
<evidence type="ECO:0000259" key="9">
    <source>
        <dbReference type="Pfam" id="PF02378"/>
    </source>
</evidence>
<evidence type="ECO:0000256" key="8">
    <source>
        <dbReference type="SAM" id="Phobius"/>
    </source>
</evidence>
<evidence type="ECO:0000256" key="3">
    <source>
        <dbReference type="ARBA" id="ARBA00022475"/>
    </source>
</evidence>
<dbReference type="Proteomes" id="UP000184476">
    <property type="component" value="Unassembled WGS sequence"/>
</dbReference>
<keyword evidence="11" id="KW-1185">Reference proteome</keyword>
<evidence type="ECO:0000256" key="5">
    <source>
        <dbReference type="ARBA" id="ARBA00022692"/>
    </source>
</evidence>
<dbReference type="InterPro" id="IPR003352">
    <property type="entry name" value="PTS_EIIC"/>
</dbReference>
<evidence type="ECO:0000256" key="6">
    <source>
        <dbReference type="ARBA" id="ARBA00022989"/>
    </source>
</evidence>
<gene>
    <name evidence="10" type="ORF">SAMN05444392_102404</name>
</gene>
<dbReference type="GO" id="GO:0005886">
    <property type="term" value="C:plasma membrane"/>
    <property type="evidence" value="ECO:0007669"/>
    <property type="project" value="UniProtKB-SubCell"/>
</dbReference>
<dbReference type="EMBL" id="FQVL01000002">
    <property type="protein sequence ID" value="SHE69405.1"/>
    <property type="molecule type" value="Genomic_DNA"/>
</dbReference>
<dbReference type="GO" id="GO:1901264">
    <property type="term" value="P:carbohydrate derivative transport"/>
    <property type="evidence" value="ECO:0007669"/>
    <property type="project" value="TreeGrafter"/>
</dbReference>
<dbReference type="GO" id="GO:0008982">
    <property type="term" value="F:protein-N(PI)-phosphohistidine-sugar phosphotransferase activity"/>
    <property type="evidence" value="ECO:0007669"/>
    <property type="project" value="InterPro"/>
</dbReference>
<dbReference type="GO" id="GO:0009401">
    <property type="term" value="P:phosphoenolpyruvate-dependent sugar phosphotransferase system"/>
    <property type="evidence" value="ECO:0007669"/>
    <property type="project" value="InterPro"/>
</dbReference>
<keyword evidence="4" id="KW-0762">Sugar transport</keyword>
<protein>
    <submittedName>
        <fullName evidence="10">PTS system, cellobiose-specific IIC component</fullName>
    </submittedName>
</protein>
<keyword evidence="6 8" id="KW-1133">Transmembrane helix</keyword>
<dbReference type="PANTHER" id="PTHR33989">
    <property type="match status" value="1"/>
</dbReference>
<sequence>MSKAMQLLEEKFMPVAGRIGSQRHLIAIRDGFVAIMPLIIVGSLVILINNFPVPAFQQLMAYLFGDTWKTVGGNVWNGSFAIMSLLVAGSISYKLARSYDVDGLSAVLVTIIPL</sequence>
<name>A0A1M4VKG5_9BACL</name>
<dbReference type="InterPro" id="IPR051088">
    <property type="entry name" value="PTS_Sugar-EIIC/EIIB"/>
</dbReference>
<dbReference type="AlphaFoldDB" id="A0A1M4VKG5"/>
<feature type="transmembrane region" description="Helical" evidence="8">
    <location>
        <begin position="32"/>
        <end position="55"/>
    </location>
</feature>
<proteinExistence type="predicted"/>
<keyword evidence="3" id="KW-1003">Cell membrane</keyword>
<dbReference type="STRING" id="112248.SAMN05444392_102404"/>
<organism evidence="10 11">
    <name type="scientific">Seinonella peptonophila</name>
    <dbReference type="NCBI Taxonomy" id="112248"/>
    <lineage>
        <taxon>Bacteria</taxon>
        <taxon>Bacillati</taxon>
        <taxon>Bacillota</taxon>
        <taxon>Bacilli</taxon>
        <taxon>Bacillales</taxon>
        <taxon>Thermoactinomycetaceae</taxon>
        <taxon>Seinonella</taxon>
    </lineage>
</organism>
<feature type="domain" description="Phosphotransferase system EIIC" evidence="9">
    <location>
        <begin position="29"/>
        <end position="111"/>
    </location>
</feature>
<dbReference type="Pfam" id="PF02378">
    <property type="entry name" value="PTS_EIIC"/>
    <property type="match status" value="1"/>
</dbReference>
<feature type="transmembrane region" description="Helical" evidence="8">
    <location>
        <begin position="75"/>
        <end position="96"/>
    </location>
</feature>